<dbReference type="InParanoid" id="S7W5Q0"/>
<sequence>MFFVCDIIMYSVFFINVLGFQNTKEEEEVKKDKTPKLILKNYDYTEDVIQMKDKILTAVYKVDAILEARPLTIYNVEYDGFKIDIVDHNSNIKITGIDHININKSNDIEVLGTITQRTSHYRIFICEIRFRCIVINKGIQETRYIQCILPPENLIEYKNNGQIPELDEFLVLDFAQCNIELPKDFFSENITDNYLESYKIFFSSIAKIGVRGITATNSIVYCDVTTGVSDSKPKERAFNKTFETS</sequence>
<proteinExistence type="predicted"/>
<feature type="chain" id="PRO_5004558745" evidence="1">
    <location>
        <begin position="20"/>
        <end position="245"/>
    </location>
</feature>
<gene>
    <name evidence="2" type="ORF">SLOPH_2283</name>
</gene>
<dbReference type="Proteomes" id="UP000014978">
    <property type="component" value="Unassembled WGS sequence"/>
</dbReference>
<dbReference type="HOGENOM" id="CLU_1134187_0_0_1"/>
<dbReference type="EMBL" id="ATCN01001044">
    <property type="protein sequence ID" value="EPR78101.1"/>
    <property type="molecule type" value="Genomic_DNA"/>
</dbReference>
<feature type="signal peptide" evidence="1">
    <location>
        <begin position="1"/>
        <end position="19"/>
    </location>
</feature>
<organism evidence="2 3">
    <name type="scientific">Spraguea lophii (strain 42_110)</name>
    <name type="common">Microsporidian parasite</name>
    <dbReference type="NCBI Taxonomy" id="1358809"/>
    <lineage>
        <taxon>Eukaryota</taxon>
        <taxon>Fungi</taxon>
        <taxon>Fungi incertae sedis</taxon>
        <taxon>Microsporidia</taxon>
        <taxon>Spragueidae</taxon>
        <taxon>Spraguea</taxon>
    </lineage>
</organism>
<evidence type="ECO:0000256" key="1">
    <source>
        <dbReference type="SAM" id="SignalP"/>
    </source>
</evidence>
<reference evidence="3" key="1">
    <citation type="journal article" date="2013" name="PLoS Genet.">
        <title>The genome of Spraguea lophii and the basis of host-microsporidian interactions.</title>
        <authorList>
            <person name="Campbell S.E."/>
            <person name="Williams T.A."/>
            <person name="Yousuf A."/>
            <person name="Soanes D.M."/>
            <person name="Paszkiewicz K.H."/>
            <person name="Williams B.A.P."/>
        </authorList>
    </citation>
    <scope>NUCLEOTIDE SEQUENCE [LARGE SCALE GENOMIC DNA]</scope>
    <source>
        <strain evidence="3">42_110</strain>
    </source>
</reference>
<keyword evidence="1" id="KW-0732">Signal</keyword>
<accession>S7W5Q0</accession>
<protein>
    <submittedName>
        <fullName evidence="2">Uncharacterized protein</fullName>
    </submittedName>
</protein>
<evidence type="ECO:0000313" key="2">
    <source>
        <dbReference type="EMBL" id="EPR78101.1"/>
    </source>
</evidence>
<dbReference type="AlphaFoldDB" id="S7W5Q0"/>
<comment type="caution">
    <text evidence="2">The sequence shown here is derived from an EMBL/GenBank/DDBJ whole genome shotgun (WGS) entry which is preliminary data.</text>
</comment>
<name>S7W5Q0_SPRLO</name>
<dbReference type="VEuPathDB" id="MicrosporidiaDB:SLOPH_2283"/>
<evidence type="ECO:0000313" key="3">
    <source>
        <dbReference type="Proteomes" id="UP000014978"/>
    </source>
</evidence>
<keyword evidence="3" id="KW-1185">Reference proteome</keyword>